<sequence length="174" mass="18588">MAKRKRNSTAEGAGKKKTPDTTITFISRKPEWAYIHLELYVAFARTSTRNSYLTHSHQISGSNSEPLDLLTAKTYLTSALSQFLGLSGTAIPFDILKLQAESLPVGAASARRKTRNTLWIRVPHGDAAALIAAVSSWVGGSSGDGGSSVAWKIRAKGSWLGALVGGTGRELFAQ</sequence>
<dbReference type="GO" id="GO:0004526">
    <property type="term" value="F:ribonuclease P activity"/>
    <property type="evidence" value="ECO:0007669"/>
    <property type="project" value="TreeGrafter"/>
</dbReference>
<reference evidence="2 3" key="1">
    <citation type="submission" date="2007-06" db="EMBL/GenBank/DDBJ databases">
        <title>The Genome Sequence of Coccidioides posadasii RMSCC_3488.</title>
        <authorList>
            <consortium name="Coccidioides Genome Resources Consortium"/>
            <consortium name="The Broad Institute Genome Sequencing Platform"/>
            <person name="Henn M.R."/>
            <person name="Sykes S."/>
            <person name="Young S."/>
            <person name="Jaffe D."/>
            <person name="Berlin A."/>
            <person name="Alvarez P."/>
            <person name="Butler J."/>
            <person name="Gnerre S."/>
            <person name="Grabherr M."/>
            <person name="Mauceli E."/>
            <person name="Brockman W."/>
            <person name="Kodira C."/>
            <person name="Alvarado L."/>
            <person name="Zeng Q."/>
            <person name="Crawford M."/>
            <person name="Antoine C."/>
            <person name="Devon K."/>
            <person name="Galgiani J."/>
            <person name="Orsborn K."/>
            <person name="Lewis M.L."/>
            <person name="Nusbaum C."/>
            <person name="Galagan J."/>
            <person name="Birren B."/>
        </authorList>
    </citation>
    <scope>NUCLEOTIDE SEQUENCE [LARGE SCALE GENOMIC DNA]</scope>
    <source>
        <strain evidence="2 3">RMSCC 3488</strain>
    </source>
</reference>
<organism evidence="2 3">
    <name type="scientific">Coccidioides posadasii RMSCC 3488</name>
    <dbReference type="NCBI Taxonomy" id="454284"/>
    <lineage>
        <taxon>Eukaryota</taxon>
        <taxon>Fungi</taxon>
        <taxon>Dikarya</taxon>
        <taxon>Ascomycota</taxon>
        <taxon>Pezizomycotina</taxon>
        <taxon>Eurotiomycetes</taxon>
        <taxon>Eurotiomycetidae</taxon>
        <taxon>Onygenales</taxon>
        <taxon>Onygenaceae</taxon>
        <taxon>Coccidioides</taxon>
    </lineage>
</organism>
<dbReference type="Pfam" id="PF20976">
    <property type="entry name" value="Pop8"/>
    <property type="match status" value="1"/>
</dbReference>
<dbReference type="EMBL" id="DS268110">
    <property type="protein sequence ID" value="KMM66999.1"/>
    <property type="molecule type" value="Genomic_DNA"/>
</dbReference>
<dbReference type="GO" id="GO:0034965">
    <property type="term" value="P:intronic box C/D snoRNA processing"/>
    <property type="evidence" value="ECO:0007669"/>
    <property type="project" value="TreeGrafter"/>
</dbReference>
<dbReference type="AlphaFoldDB" id="A0A0J6FDP3"/>
<dbReference type="GO" id="GO:0005655">
    <property type="term" value="C:nucleolar ribonuclease P complex"/>
    <property type="evidence" value="ECO:0007669"/>
    <property type="project" value="InterPro"/>
</dbReference>
<reference evidence="3" key="2">
    <citation type="journal article" date="2009" name="Genome Res.">
        <title>Comparative genomic analyses of the human fungal pathogens Coccidioides and their relatives.</title>
        <authorList>
            <person name="Sharpton T.J."/>
            <person name="Stajich J.E."/>
            <person name="Rounsley S.D."/>
            <person name="Gardner M.J."/>
            <person name="Wortman J.R."/>
            <person name="Jordar V.S."/>
            <person name="Maiti R."/>
            <person name="Kodira C.D."/>
            <person name="Neafsey D.E."/>
            <person name="Zeng Q."/>
            <person name="Hung C.-Y."/>
            <person name="McMahan C."/>
            <person name="Muszewska A."/>
            <person name="Grynberg M."/>
            <person name="Mandel M.A."/>
            <person name="Kellner E.M."/>
            <person name="Barker B.M."/>
            <person name="Galgiani J.N."/>
            <person name="Orbach M.J."/>
            <person name="Kirkland T.N."/>
            <person name="Cole G.T."/>
            <person name="Henn M.R."/>
            <person name="Birren B.W."/>
            <person name="Taylor J.W."/>
        </authorList>
    </citation>
    <scope>NUCLEOTIDE SEQUENCE [LARGE SCALE GENOMIC DNA]</scope>
    <source>
        <strain evidence="3">RMSCC 3488</strain>
    </source>
</reference>
<feature type="domain" description="Ribonucleases P/MRP subunit Pop8-like" evidence="1">
    <location>
        <begin position="32"/>
        <end position="137"/>
    </location>
</feature>
<proteinExistence type="predicted"/>
<dbReference type="VEuPathDB" id="FungiDB:CPAG_03335"/>
<protein>
    <recommendedName>
        <fullName evidence="1">Ribonucleases P/MRP subunit Pop8-like domain-containing protein</fullName>
    </recommendedName>
</protein>
<gene>
    <name evidence="2" type="ORF">CPAG_03335</name>
</gene>
<dbReference type="GO" id="GO:0000171">
    <property type="term" value="F:ribonuclease MRP activity"/>
    <property type="evidence" value="ECO:0007669"/>
    <property type="project" value="TreeGrafter"/>
</dbReference>
<dbReference type="GO" id="GO:0000172">
    <property type="term" value="C:ribonuclease MRP complex"/>
    <property type="evidence" value="ECO:0007669"/>
    <property type="project" value="InterPro"/>
</dbReference>
<evidence type="ECO:0000313" key="3">
    <source>
        <dbReference type="Proteomes" id="UP000054567"/>
    </source>
</evidence>
<dbReference type="InterPro" id="IPR020347">
    <property type="entry name" value="Pop8"/>
</dbReference>
<reference evidence="3" key="3">
    <citation type="journal article" date="2010" name="Genome Res.">
        <title>Population genomic sequencing of Coccidioides fungi reveals recent hybridization and transposon control.</title>
        <authorList>
            <person name="Neafsey D.E."/>
            <person name="Barker B.M."/>
            <person name="Sharpton T.J."/>
            <person name="Stajich J.E."/>
            <person name="Park D.J."/>
            <person name="Whiston E."/>
            <person name="Hung C.-Y."/>
            <person name="McMahan C."/>
            <person name="White J."/>
            <person name="Sykes S."/>
            <person name="Heiman D."/>
            <person name="Young S."/>
            <person name="Zeng Q."/>
            <person name="Abouelleil A."/>
            <person name="Aftuck L."/>
            <person name="Bessette D."/>
            <person name="Brown A."/>
            <person name="FitzGerald M."/>
            <person name="Lui A."/>
            <person name="Macdonald J.P."/>
            <person name="Priest M."/>
            <person name="Orbach M.J."/>
            <person name="Galgiani J.N."/>
            <person name="Kirkland T.N."/>
            <person name="Cole G.T."/>
            <person name="Birren B.W."/>
            <person name="Henn M.R."/>
            <person name="Taylor J.W."/>
            <person name="Rounsley S.D."/>
        </authorList>
    </citation>
    <scope>NUCLEOTIDE SEQUENCE [LARGE SCALE GENOMIC DNA]</scope>
    <source>
        <strain evidence="3">RMSCC 3488</strain>
    </source>
</reference>
<dbReference type="Proteomes" id="UP000054567">
    <property type="component" value="Unassembled WGS sequence"/>
</dbReference>
<dbReference type="PANTHER" id="PTHR28173:SF1">
    <property type="entry name" value="RIBONUCLEASES P_MRP PROTEIN SUBUNIT POP8"/>
    <property type="match status" value="1"/>
</dbReference>
<name>A0A0J6FDP3_COCPO</name>
<accession>A0A0J6FDP3</accession>
<evidence type="ECO:0000259" key="1">
    <source>
        <dbReference type="Pfam" id="PF20976"/>
    </source>
</evidence>
<dbReference type="GO" id="GO:0000294">
    <property type="term" value="P:nuclear-transcribed mRNA catabolic process, RNase MRP-dependent"/>
    <property type="evidence" value="ECO:0007669"/>
    <property type="project" value="TreeGrafter"/>
</dbReference>
<dbReference type="GO" id="GO:0008033">
    <property type="term" value="P:tRNA processing"/>
    <property type="evidence" value="ECO:0007669"/>
    <property type="project" value="InterPro"/>
</dbReference>
<dbReference type="InterPro" id="IPR049128">
    <property type="entry name" value="Pop8-like_dom"/>
</dbReference>
<evidence type="ECO:0000313" key="2">
    <source>
        <dbReference type="EMBL" id="KMM66999.1"/>
    </source>
</evidence>
<dbReference type="PANTHER" id="PTHR28173">
    <property type="entry name" value="RIBONUCLEASES P/MRP PROTEIN SUBUNIT POP8"/>
    <property type="match status" value="1"/>
</dbReference>
<dbReference type="OrthoDB" id="5530243at2759"/>